<reference evidence="1 2" key="1">
    <citation type="submission" date="2019-07" db="EMBL/GenBank/DDBJ databases">
        <title>Whole genome shotgun sequence of Enterococcus thailandicus NBRC 101867.</title>
        <authorList>
            <person name="Hosoyama A."/>
            <person name="Uohara A."/>
            <person name="Ohji S."/>
            <person name="Ichikawa N."/>
        </authorList>
    </citation>
    <scope>NUCLEOTIDE SEQUENCE [LARGE SCALE GENOMIC DNA]</scope>
    <source>
        <strain evidence="1 2">NBRC 101867</strain>
    </source>
</reference>
<accession>A0A510WGQ7</accession>
<protein>
    <submittedName>
        <fullName evidence="1">Uncharacterized protein</fullName>
    </submittedName>
</protein>
<proteinExistence type="predicted"/>
<dbReference type="AlphaFoldDB" id="A0A510WGQ7"/>
<comment type="caution">
    <text evidence="1">The sequence shown here is derived from an EMBL/GenBank/DDBJ whole genome shotgun (WGS) entry which is preliminary data.</text>
</comment>
<gene>
    <name evidence="1" type="ORF">ETH01_24140</name>
</gene>
<dbReference type="EMBL" id="BJUG01000017">
    <property type="protein sequence ID" value="GEK38127.1"/>
    <property type="molecule type" value="Genomic_DNA"/>
</dbReference>
<evidence type="ECO:0000313" key="2">
    <source>
        <dbReference type="Proteomes" id="UP000321361"/>
    </source>
</evidence>
<dbReference type="Proteomes" id="UP000321361">
    <property type="component" value="Unassembled WGS sequence"/>
</dbReference>
<sequence length="52" mass="6162">MICTICEIKNVDDEDMLNLGELFYVKRYILRKSVNLIEKRTSSIECIHQNND</sequence>
<name>A0A510WGQ7_ENTTH</name>
<evidence type="ECO:0000313" key="1">
    <source>
        <dbReference type="EMBL" id="GEK38127.1"/>
    </source>
</evidence>
<organism evidence="1 2">
    <name type="scientific">Enterococcus thailandicus</name>
    <dbReference type="NCBI Taxonomy" id="417368"/>
    <lineage>
        <taxon>Bacteria</taxon>
        <taxon>Bacillati</taxon>
        <taxon>Bacillota</taxon>
        <taxon>Bacilli</taxon>
        <taxon>Lactobacillales</taxon>
        <taxon>Enterococcaceae</taxon>
        <taxon>Enterococcus</taxon>
    </lineage>
</organism>